<dbReference type="SUPFAM" id="SSF49417">
    <property type="entry name" value="p53-like transcription factors"/>
    <property type="match status" value="1"/>
</dbReference>
<evidence type="ECO:0000256" key="2">
    <source>
        <dbReference type="ARBA" id="ARBA00023015"/>
    </source>
</evidence>
<feature type="domain" description="Runt" evidence="6">
    <location>
        <begin position="82"/>
        <end position="117"/>
    </location>
</feature>
<evidence type="ECO:0000259" key="6">
    <source>
        <dbReference type="PROSITE" id="PS51062"/>
    </source>
</evidence>
<evidence type="ECO:0000313" key="7">
    <source>
        <dbReference type="EMBL" id="CAD7241319.1"/>
    </source>
</evidence>
<evidence type="ECO:0000256" key="3">
    <source>
        <dbReference type="ARBA" id="ARBA00023163"/>
    </source>
</evidence>
<evidence type="ECO:0000256" key="1">
    <source>
        <dbReference type="ARBA" id="ARBA00004123"/>
    </source>
</evidence>
<dbReference type="EMBL" id="LR899639">
    <property type="protein sequence ID" value="CAD7241319.1"/>
    <property type="molecule type" value="Genomic_DNA"/>
</dbReference>
<dbReference type="GO" id="GO:0005634">
    <property type="term" value="C:nucleus"/>
    <property type="evidence" value="ECO:0007669"/>
    <property type="project" value="UniProtKB-SubCell"/>
</dbReference>
<dbReference type="InterPro" id="IPR012346">
    <property type="entry name" value="p53/RUNT-type_TF_DNA-bd_sf"/>
</dbReference>
<dbReference type="GO" id="GO:0003700">
    <property type="term" value="F:DNA-binding transcription factor activity"/>
    <property type="evidence" value="ECO:0007669"/>
    <property type="project" value="InterPro"/>
</dbReference>
<keyword evidence="4" id="KW-0539">Nucleus</keyword>
<proteinExistence type="predicted"/>
<dbReference type="GO" id="GO:0006357">
    <property type="term" value="P:regulation of transcription by RNA polymerase II"/>
    <property type="evidence" value="ECO:0007669"/>
    <property type="project" value="UniProtKB-ARBA"/>
</dbReference>
<dbReference type="Gene3D" id="2.60.40.720">
    <property type="match status" value="1"/>
</dbReference>
<dbReference type="Proteomes" id="UP000677054">
    <property type="component" value="Unassembled WGS sequence"/>
</dbReference>
<name>A0A7R8X0B1_9CRUS</name>
<dbReference type="EMBL" id="CAJPEV010000122">
    <property type="protein sequence ID" value="CAG0880939.1"/>
    <property type="molecule type" value="Genomic_DNA"/>
</dbReference>
<gene>
    <name evidence="7" type="ORF">DSTB1V02_LOCUS1319</name>
</gene>
<comment type="subcellular location">
    <subcellularLocation>
        <location evidence="1">Nucleus</location>
    </subcellularLocation>
</comment>
<accession>A0A7R8X0B1</accession>
<evidence type="ECO:0000313" key="8">
    <source>
        <dbReference type="Proteomes" id="UP000677054"/>
    </source>
</evidence>
<dbReference type="AlphaFoldDB" id="A0A7R8X0B1"/>
<dbReference type="InterPro" id="IPR008967">
    <property type="entry name" value="p53-like_TF_DNA-bd_sf"/>
</dbReference>
<evidence type="ECO:0000256" key="5">
    <source>
        <dbReference type="SAM" id="MobiDB-lite"/>
    </source>
</evidence>
<evidence type="ECO:0000256" key="4">
    <source>
        <dbReference type="ARBA" id="ARBA00023242"/>
    </source>
</evidence>
<feature type="region of interest" description="Disordered" evidence="5">
    <location>
        <begin position="1"/>
        <end position="20"/>
    </location>
</feature>
<sequence length="199" mass="21341">MDRIGSEGPDETTVPMHVLPDTPLRLPSFLDPPLPLNIDTKGESDRNNNNRMSGLGVGIAGGVGGSGPPPLPPTAPPLFESPGEYIQQEIPGELVPTASPNILCSKLPTHWRGQKDLMTLRATSFPTGTANSSIVIYIGLDLSMTVHPNLSGSQLKQASESPYIVSRWDNGLELGKKIVDYLATELRNMIPSPCEKSAY</sequence>
<keyword evidence="2" id="KW-0805">Transcription regulation</keyword>
<keyword evidence="3" id="KW-0804">Transcription</keyword>
<reference evidence="7" key="1">
    <citation type="submission" date="2020-11" db="EMBL/GenBank/DDBJ databases">
        <authorList>
            <person name="Tran Van P."/>
        </authorList>
    </citation>
    <scope>NUCLEOTIDE SEQUENCE</scope>
</reference>
<protein>
    <recommendedName>
        <fullName evidence="6">Runt domain-containing protein</fullName>
    </recommendedName>
</protein>
<dbReference type="GO" id="GO:0003677">
    <property type="term" value="F:DNA binding"/>
    <property type="evidence" value="ECO:0007669"/>
    <property type="project" value="InterPro"/>
</dbReference>
<dbReference type="PROSITE" id="PS51062">
    <property type="entry name" value="RUNT"/>
    <property type="match status" value="1"/>
</dbReference>
<organism evidence="7">
    <name type="scientific">Darwinula stevensoni</name>
    <dbReference type="NCBI Taxonomy" id="69355"/>
    <lineage>
        <taxon>Eukaryota</taxon>
        <taxon>Metazoa</taxon>
        <taxon>Ecdysozoa</taxon>
        <taxon>Arthropoda</taxon>
        <taxon>Crustacea</taxon>
        <taxon>Oligostraca</taxon>
        <taxon>Ostracoda</taxon>
        <taxon>Podocopa</taxon>
        <taxon>Podocopida</taxon>
        <taxon>Darwinulocopina</taxon>
        <taxon>Darwinuloidea</taxon>
        <taxon>Darwinulidae</taxon>
        <taxon>Darwinula</taxon>
    </lineage>
</organism>
<keyword evidence="8" id="KW-1185">Reference proteome</keyword>
<dbReference type="InterPro" id="IPR013524">
    <property type="entry name" value="Runt_dom"/>
</dbReference>